<dbReference type="SUPFAM" id="SSF55874">
    <property type="entry name" value="ATPase domain of HSP90 chaperone/DNA topoisomerase II/histidine kinase"/>
    <property type="match status" value="1"/>
</dbReference>
<dbReference type="SMART" id="SM00091">
    <property type="entry name" value="PAS"/>
    <property type="match status" value="3"/>
</dbReference>
<keyword evidence="9" id="KW-1185">Reference proteome</keyword>
<dbReference type="InterPro" id="IPR003661">
    <property type="entry name" value="HisK_dim/P_dom"/>
</dbReference>
<dbReference type="InterPro" id="IPR036890">
    <property type="entry name" value="HATPase_C_sf"/>
</dbReference>
<dbReference type="Pfam" id="PF00512">
    <property type="entry name" value="HisKA"/>
    <property type="match status" value="1"/>
</dbReference>
<evidence type="ECO:0000313" key="9">
    <source>
        <dbReference type="Proteomes" id="UP000256845"/>
    </source>
</evidence>
<keyword evidence="6" id="KW-0812">Transmembrane</keyword>
<dbReference type="EC" id="2.7.13.3" evidence="2"/>
<evidence type="ECO:0000256" key="4">
    <source>
        <dbReference type="ARBA" id="ARBA00022777"/>
    </source>
</evidence>
<feature type="transmembrane region" description="Helical" evidence="6">
    <location>
        <begin position="6"/>
        <end position="24"/>
    </location>
</feature>
<dbReference type="Pfam" id="PF02518">
    <property type="entry name" value="HATPase_c"/>
    <property type="match status" value="1"/>
</dbReference>
<dbReference type="Proteomes" id="UP000256845">
    <property type="component" value="Unassembled WGS sequence"/>
</dbReference>
<dbReference type="InterPro" id="IPR003594">
    <property type="entry name" value="HATPase_dom"/>
</dbReference>
<name>A0A3D9HR95_9PROT</name>
<dbReference type="PANTHER" id="PTHR43711:SF31">
    <property type="entry name" value="HISTIDINE KINASE"/>
    <property type="match status" value="1"/>
</dbReference>
<comment type="caution">
    <text evidence="8">The sequence shown here is derived from an EMBL/GenBank/DDBJ whole genome shotgun (WGS) entry which is preliminary data.</text>
</comment>
<dbReference type="SUPFAM" id="SSF55785">
    <property type="entry name" value="PYP-like sensor domain (PAS domain)"/>
    <property type="match status" value="3"/>
</dbReference>
<proteinExistence type="predicted"/>
<accession>A0A3D9HR95</accession>
<dbReference type="InterPro" id="IPR000014">
    <property type="entry name" value="PAS"/>
</dbReference>
<keyword evidence="3" id="KW-0808">Transferase</keyword>
<evidence type="ECO:0000256" key="6">
    <source>
        <dbReference type="SAM" id="Phobius"/>
    </source>
</evidence>
<dbReference type="OrthoDB" id="9797304at2"/>
<dbReference type="PANTHER" id="PTHR43711">
    <property type="entry name" value="TWO-COMPONENT HISTIDINE KINASE"/>
    <property type="match status" value="1"/>
</dbReference>
<evidence type="ECO:0000313" key="8">
    <source>
        <dbReference type="EMBL" id="RED51406.1"/>
    </source>
</evidence>
<dbReference type="PROSITE" id="PS50109">
    <property type="entry name" value="HIS_KIN"/>
    <property type="match status" value="1"/>
</dbReference>
<dbReference type="Gene3D" id="3.30.450.20">
    <property type="entry name" value="PAS domain"/>
    <property type="match status" value="3"/>
</dbReference>
<evidence type="ECO:0000259" key="7">
    <source>
        <dbReference type="PROSITE" id="PS50109"/>
    </source>
</evidence>
<dbReference type="Gene3D" id="3.30.565.10">
    <property type="entry name" value="Histidine kinase-like ATPase, C-terminal domain"/>
    <property type="match status" value="1"/>
</dbReference>
<keyword evidence="6" id="KW-1133">Transmembrane helix</keyword>
<dbReference type="InterPro" id="IPR036097">
    <property type="entry name" value="HisK_dim/P_sf"/>
</dbReference>
<dbReference type="RefSeq" id="WP_115936298.1">
    <property type="nucleotide sequence ID" value="NZ_QRDW01000003.1"/>
</dbReference>
<dbReference type="SMART" id="SM00388">
    <property type="entry name" value="HisKA"/>
    <property type="match status" value="1"/>
</dbReference>
<comment type="catalytic activity">
    <reaction evidence="1">
        <text>ATP + protein L-histidine = ADP + protein N-phospho-L-histidine.</text>
        <dbReference type="EC" id="2.7.13.3"/>
    </reaction>
</comment>
<keyword evidence="6" id="KW-0472">Membrane</keyword>
<dbReference type="Pfam" id="PF12860">
    <property type="entry name" value="PAS_7"/>
    <property type="match status" value="2"/>
</dbReference>
<dbReference type="InterPro" id="IPR035965">
    <property type="entry name" value="PAS-like_dom_sf"/>
</dbReference>
<dbReference type="EMBL" id="QRDW01000003">
    <property type="protein sequence ID" value="RED51406.1"/>
    <property type="molecule type" value="Genomic_DNA"/>
</dbReference>
<dbReference type="Pfam" id="PF13188">
    <property type="entry name" value="PAS_8"/>
    <property type="match status" value="1"/>
</dbReference>
<evidence type="ECO:0000256" key="3">
    <source>
        <dbReference type="ARBA" id="ARBA00022679"/>
    </source>
</evidence>
<keyword evidence="4 8" id="KW-0418">Kinase</keyword>
<feature type="domain" description="Histidine kinase" evidence="7">
    <location>
        <begin position="543"/>
        <end position="763"/>
    </location>
</feature>
<evidence type="ECO:0000256" key="5">
    <source>
        <dbReference type="ARBA" id="ARBA00023012"/>
    </source>
</evidence>
<organism evidence="8 9">
    <name type="scientific">Aestuariispira insulae</name>
    <dbReference type="NCBI Taxonomy" id="1461337"/>
    <lineage>
        <taxon>Bacteria</taxon>
        <taxon>Pseudomonadati</taxon>
        <taxon>Pseudomonadota</taxon>
        <taxon>Alphaproteobacteria</taxon>
        <taxon>Rhodospirillales</taxon>
        <taxon>Kiloniellaceae</taxon>
        <taxon>Aestuariispira</taxon>
    </lineage>
</organism>
<dbReference type="Gene3D" id="1.10.287.130">
    <property type="match status" value="1"/>
</dbReference>
<dbReference type="InterPro" id="IPR050736">
    <property type="entry name" value="Sensor_HK_Regulatory"/>
</dbReference>
<sequence length="778" mass="87572">MSLLETILVAVLLALAGLSGYYIWQLRRSRDRLRQRLIQAPVGIIWTCGPRVSATKLARELLELEEINSLDDLLTAFSQEHQEIFDPSLASLRTMGESFSLTLDSQSGNSTLNLEGRANSRGDITIWIDDATTTAWLSEAYADSERENSFFKSLFDLLPMPIWWRDEDLSLIGCNQAFADMLELQKDKVIESQKELGSGSITDKGQALARRARKSAEPQSESHYVVLNANRRLLDFTEASIGPGRSRIGGFAVDVTNLEEMQSTLAMHLAAHDQVLENLATAIAVFGTDKRLKFFNEAYLKLWRLSASQLNGNPGYGEILELLRAQRQLPEIVDFPAYKHEQESKFIKLIEPEEELLHLPDERTIRVVTTPHPFGGLMLVFEDVTNRLALERSYNTLIAVQQATLNNLFEGVAVWGRDGRLRIWNEPFVQMWGYHENFLKRGPHISEMLDFTRSRWFPKIDDEEWASQKQSLILHFTEPKPLTRRVTRVDGHVINVAHVPLPDAQCLVLYSDVTDTVRVERALEERNAAFEKADLLKSQFIANVSYELRTPLNAIQGFSSILKSEYYGELNPRQMDHVTHILDASDTLMNLINDILDLATIQAGFLELECEEVPVCDILDQAVHQVEMRNGQSHLVINRVKKDETGSAEGTFHCDGGRLSRAISNILETMVSFAPRNQIDVDVEHIEDRLRLVFAGQYGPDREEDRELLIRRFTGNDPHALRTGAGLSLALAKSLIDLHQGEVSLDTDHAGGFAVICDLKSIQAIAGQLTVAEAHGQG</sequence>
<gene>
    <name evidence="8" type="ORF">DFP90_103206</name>
</gene>
<dbReference type="AlphaFoldDB" id="A0A3D9HR95"/>
<dbReference type="InterPro" id="IPR005467">
    <property type="entry name" value="His_kinase_dom"/>
</dbReference>
<dbReference type="CDD" id="cd00082">
    <property type="entry name" value="HisKA"/>
    <property type="match status" value="1"/>
</dbReference>
<reference evidence="8 9" key="1">
    <citation type="submission" date="2018-07" db="EMBL/GenBank/DDBJ databases">
        <title>Genomic Encyclopedia of Type Strains, Phase III (KMG-III): the genomes of soil and plant-associated and newly described type strains.</title>
        <authorList>
            <person name="Whitman W."/>
        </authorList>
    </citation>
    <scope>NUCLEOTIDE SEQUENCE [LARGE SCALE GENOMIC DNA]</scope>
    <source>
        <strain evidence="8 9">CECT 8488</strain>
    </source>
</reference>
<evidence type="ECO:0000256" key="1">
    <source>
        <dbReference type="ARBA" id="ARBA00000085"/>
    </source>
</evidence>
<evidence type="ECO:0000256" key="2">
    <source>
        <dbReference type="ARBA" id="ARBA00012438"/>
    </source>
</evidence>
<protein>
    <recommendedName>
        <fullName evidence="2">histidine kinase</fullName>
        <ecNumber evidence="2">2.7.13.3</ecNumber>
    </recommendedName>
</protein>
<dbReference type="GO" id="GO:0000155">
    <property type="term" value="F:phosphorelay sensor kinase activity"/>
    <property type="evidence" value="ECO:0007669"/>
    <property type="project" value="InterPro"/>
</dbReference>
<dbReference type="SUPFAM" id="SSF47384">
    <property type="entry name" value="Homodimeric domain of signal transducing histidine kinase"/>
    <property type="match status" value="1"/>
</dbReference>
<keyword evidence="5" id="KW-0902">Two-component regulatory system</keyword>